<feature type="region of interest" description="Disordered" evidence="1">
    <location>
        <begin position="114"/>
        <end position="159"/>
    </location>
</feature>
<evidence type="ECO:0000256" key="1">
    <source>
        <dbReference type="SAM" id="MobiDB-lite"/>
    </source>
</evidence>
<name>A0A816MAD6_BRANA</name>
<sequence>MLTLQSAWRELKELNKVLKILRTKESINAPSSLLISAKGKGWFFAILRMVKLLSLSHRREVNKPASWVRLLLLKKLRGLNLVLLLHSLCTLRVLQALVWGHPVSLLLTPGPTVKKKQRNRPPAWKRRLRTTTVPSKLTLDDNPEDSGDSRTKRKATDPA</sequence>
<feature type="compositionally biased region" description="Basic and acidic residues" evidence="1">
    <location>
        <begin position="147"/>
        <end position="159"/>
    </location>
</feature>
<feature type="non-terminal residue" evidence="2">
    <location>
        <position position="159"/>
    </location>
</feature>
<evidence type="ECO:0000313" key="2">
    <source>
        <dbReference type="EMBL" id="CAF1957925.1"/>
    </source>
</evidence>
<feature type="compositionally biased region" description="Basic residues" evidence="1">
    <location>
        <begin position="114"/>
        <end position="129"/>
    </location>
</feature>
<proteinExistence type="predicted"/>
<accession>A0A816MAD6</accession>
<dbReference type="Proteomes" id="UP001295469">
    <property type="component" value="Chromosome C07"/>
</dbReference>
<organism evidence="2">
    <name type="scientific">Brassica napus</name>
    <name type="common">Rape</name>
    <dbReference type="NCBI Taxonomy" id="3708"/>
    <lineage>
        <taxon>Eukaryota</taxon>
        <taxon>Viridiplantae</taxon>
        <taxon>Streptophyta</taxon>
        <taxon>Embryophyta</taxon>
        <taxon>Tracheophyta</taxon>
        <taxon>Spermatophyta</taxon>
        <taxon>Magnoliopsida</taxon>
        <taxon>eudicotyledons</taxon>
        <taxon>Gunneridae</taxon>
        <taxon>Pentapetalae</taxon>
        <taxon>rosids</taxon>
        <taxon>malvids</taxon>
        <taxon>Brassicales</taxon>
        <taxon>Brassicaceae</taxon>
        <taxon>Brassiceae</taxon>
        <taxon>Brassica</taxon>
    </lineage>
</organism>
<protein>
    <submittedName>
        <fullName evidence="2">(rape) hypothetical protein</fullName>
    </submittedName>
</protein>
<gene>
    <name evidence="2" type="ORF">DARMORV10_C07P09040.1</name>
</gene>
<reference evidence="2" key="1">
    <citation type="submission" date="2021-01" db="EMBL/GenBank/DDBJ databases">
        <authorList>
            <consortium name="Genoscope - CEA"/>
            <person name="William W."/>
        </authorList>
    </citation>
    <scope>NUCLEOTIDE SEQUENCE</scope>
</reference>
<dbReference type="EMBL" id="HG994371">
    <property type="protein sequence ID" value="CAF1957925.1"/>
    <property type="molecule type" value="Genomic_DNA"/>
</dbReference>
<dbReference type="AlphaFoldDB" id="A0A816MAD6"/>